<comment type="similarity">
    <text evidence="1">Belongs to the VPS28 family.</text>
</comment>
<dbReference type="EMBL" id="BFAD01000006">
    <property type="protein sequence ID" value="GBE84770.1"/>
    <property type="molecule type" value="Genomic_DNA"/>
</dbReference>
<gene>
    <name evidence="3" type="ORF">SCP_0607500</name>
</gene>
<dbReference type="AlphaFoldDB" id="A0A401GRJ2"/>
<evidence type="ECO:0000256" key="1">
    <source>
        <dbReference type="PROSITE-ProRule" id="PRU00642"/>
    </source>
</evidence>
<evidence type="ECO:0000259" key="2">
    <source>
        <dbReference type="PROSITE" id="PS51310"/>
    </source>
</evidence>
<dbReference type="GO" id="GO:0015031">
    <property type="term" value="P:protein transport"/>
    <property type="evidence" value="ECO:0007669"/>
    <property type="project" value="UniProtKB-UniRule"/>
</dbReference>
<comment type="caution">
    <text evidence="3">The sequence shown here is derived from an EMBL/GenBank/DDBJ whole genome shotgun (WGS) entry which is preliminary data.</text>
</comment>
<dbReference type="InParanoid" id="A0A401GRJ2"/>
<dbReference type="InterPro" id="IPR017899">
    <property type="entry name" value="VPS28_C"/>
</dbReference>
<dbReference type="GeneID" id="38781687"/>
<organism evidence="3 4">
    <name type="scientific">Sparassis crispa</name>
    <dbReference type="NCBI Taxonomy" id="139825"/>
    <lineage>
        <taxon>Eukaryota</taxon>
        <taxon>Fungi</taxon>
        <taxon>Dikarya</taxon>
        <taxon>Basidiomycota</taxon>
        <taxon>Agaricomycotina</taxon>
        <taxon>Agaricomycetes</taxon>
        <taxon>Polyporales</taxon>
        <taxon>Sparassidaceae</taxon>
        <taxon>Sparassis</taxon>
    </lineage>
</organism>
<accession>A0A401GRJ2</accession>
<evidence type="ECO:0000313" key="3">
    <source>
        <dbReference type="EMBL" id="GBE84770.1"/>
    </source>
</evidence>
<dbReference type="PROSITE" id="PS51310">
    <property type="entry name" value="VPS28_C"/>
    <property type="match status" value="1"/>
</dbReference>
<sequence length="99" mass="10803">MGDIRRSTSASSLQLVEAMRDCRLGGLEQRLEAVLLKNLLRVTSLADSGTMPLRKLRALSPPKMNSEDRLALDHSSVALGYQASVRLEEAAVDQLSPLL</sequence>
<reference evidence="3 4" key="1">
    <citation type="journal article" date="2018" name="Sci. Rep.">
        <title>Genome sequence of the cauliflower mushroom Sparassis crispa (Hanabiratake) and its association with beneficial usage.</title>
        <authorList>
            <person name="Kiyama R."/>
            <person name="Furutani Y."/>
            <person name="Kawaguchi K."/>
            <person name="Nakanishi T."/>
        </authorList>
    </citation>
    <scope>NUCLEOTIDE SEQUENCE [LARGE SCALE GENOMIC DNA]</scope>
</reference>
<dbReference type="Proteomes" id="UP000287166">
    <property type="component" value="Unassembled WGS sequence"/>
</dbReference>
<evidence type="ECO:0000313" key="4">
    <source>
        <dbReference type="Proteomes" id="UP000287166"/>
    </source>
</evidence>
<protein>
    <recommendedName>
        <fullName evidence="2">VPS28 C-terminal domain-containing protein</fullName>
    </recommendedName>
</protein>
<keyword evidence="4" id="KW-1185">Reference proteome</keyword>
<feature type="domain" description="VPS28 C-terminal" evidence="2">
    <location>
        <begin position="66"/>
        <end position="99"/>
    </location>
</feature>
<keyword evidence="1" id="KW-0813">Transport</keyword>
<proteinExistence type="inferred from homology"/>
<keyword evidence="1" id="KW-0653">Protein transport</keyword>
<dbReference type="RefSeq" id="XP_027615683.1">
    <property type="nucleotide sequence ID" value="XM_027759882.1"/>
</dbReference>
<name>A0A401GRJ2_9APHY</name>